<keyword evidence="2" id="KW-0863">Zinc-finger</keyword>
<evidence type="ECO:0000313" key="5">
    <source>
        <dbReference type="Proteomes" id="UP001497480"/>
    </source>
</evidence>
<evidence type="ECO:0000256" key="1">
    <source>
        <dbReference type="ARBA" id="ARBA00022723"/>
    </source>
</evidence>
<protein>
    <recommendedName>
        <fullName evidence="6">BOI-related E3 ubiquitin-protein ligase 3</fullName>
    </recommendedName>
</protein>
<evidence type="ECO:0000256" key="2">
    <source>
        <dbReference type="ARBA" id="ARBA00022771"/>
    </source>
</evidence>
<dbReference type="GO" id="GO:0004842">
    <property type="term" value="F:ubiquitin-protein transferase activity"/>
    <property type="evidence" value="ECO:0007669"/>
    <property type="project" value="TreeGrafter"/>
</dbReference>
<sequence length="317" mass="35840">MEVEAHHFNLFSPQLISSNREMMNPVDNINLYNTHQMGYNSLLPLSGTTTADNIFRPPCHTFIAADSFPQKTAMNSGSNLTYNVPLSRKRSRENPNTTTQPYNMSNCGSFSFLGEHLSLHLHQQQFDISNIISEQVSLINGYHKWFCCLVFTKMIVFSSKYMHSDISLVIIFYDQIERLRMEVVEKRKRQTRKIIETIEVSVMKRLKAKENEIEKIGKLNHGLEEKIKSLCIDNKIWRELAQSNEATANALRNVLDQVLIHRDGGATINPAGAAVPALMADASSCCGSTDDVKNKEGVWRRIIGYAGVKDKEGGDNK</sequence>
<proteinExistence type="predicted"/>
<dbReference type="Proteomes" id="UP001497480">
    <property type="component" value="Unassembled WGS sequence"/>
</dbReference>
<evidence type="ECO:0008006" key="6">
    <source>
        <dbReference type="Google" id="ProtNLM"/>
    </source>
</evidence>
<dbReference type="GO" id="GO:0008270">
    <property type="term" value="F:zinc ion binding"/>
    <property type="evidence" value="ECO:0007669"/>
    <property type="project" value="UniProtKB-KW"/>
</dbReference>
<dbReference type="PANTHER" id="PTHR42647">
    <property type="entry name" value="SBP (S-RIBONUCLEASE BINDING PROTEIN) FAMILY PROTEIN"/>
    <property type="match status" value="1"/>
</dbReference>
<keyword evidence="3" id="KW-0862">Zinc</keyword>
<gene>
    <name evidence="4" type="ORF">LLUT_LOCUS11305</name>
</gene>
<comment type="caution">
    <text evidence="4">The sequence shown here is derived from an EMBL/GenBank/DDBJ whole genome shotgun (WGS) entry which is preliminary data.</text>
</comment>
<dbReference type="EMBL" id="CAXHTB010000007">
    <property type="protein sequence ID" value="CAL0310245.1"/>
    <property type="molecule type" value="Genomic_DNA"/>
</dbReference>
<dbReference type="AlphaFoldDB" id="A0AAV1WLH8"/>
<evidence type="ECO:0000256" key="3">
    <source>
        <dbReference type="ARBA" id="ARBA00022833"/>
    </source>
</evidence>
<organism evidence="4 5">
    <name type="scientific">Lupinus luteus</name>
    <name type="common">European yellow lupine</name>
    <dbReference type="NCBI Taxonomy" id="3873"/>
    <lineage>
        <taxon>Eukaryota</taxon>
        <taxon>Viridiplantae</taxon>
        <taxon>Streptophyta</taxon>
        <taxon>Embryophyta</taxon>
        <taxon>Tracheophyta</taxon>
        <taxon>Spermatophyta</taxon>
        <taxon>Magnoliopsida</taxon>
        <taxon>eudicotyledons</taxon>
        <taxon>Gunneridae</taxon>
        <taxon>Pentapetalae</taxon>
        <taxon>rosids</taxon>
        <taxon>fabids</taxon>
        <taxon>Fabales</taxon>
        <taxon>Fabaceae</taxon>
        <taxon>Papilionoideae</taxon>
        <taxon>50 kb inversion clade</taxon>
        <taxon>genistoids sensu lato</taxon>
        <taxon>core genistoids</taxon>
        <taxon>Genisteae</taxon>
        <taxon>Lupinus</taxon>
    </lineage>
</organism>
<name>A0AAV1WLH8_LUPLU</name>
<dbReference type="GO" id="GO:0043067">
    <property type="term" value="P:regulation of programmed cell death"/>
    <property type="evidence" value="ECO:0007669"/>
    <property type="project" value="TreeGrafter"/>
</dbReference>
<evidence type="ECO:0000313" key="4">
    <source>
        <dbReference type="EMBL" id="CAL0310245.1"/>
    </source>
</evidence>
<accession>A0AAV1WLH8</accession>
<dbReference type="PANTHER" id="PTHR42647:SF12">
    <property type="entry name" value="BOI-RELATED E3 UBIQUITIN-PROTEIN LIGASE 2-RELATED"/>
    <property type="match status" value="1"/>
</dbReference>
<keyword evidence="1" id="KW-0479">Metal-binding</keyword>
<keyword evidence="5" id="KW-1185">Reference proteome</keyword>
<reference evidence="4 5" key="1">
    <citation type="submission" date="2024-03" db="EMBL/GenBank/DDBJ databases">
        <authorList>
            <person name="Martinez-Hernandez J."/>
        </authorList>
    </citation>
    <scope>NUCLEOTIDE SEQUENCE [LARGE SCALE GENOMIC DNA]</scope>
</reference>